<dbReference type="STRING" id="7574.A0A2R2MP70"/>
<sequence length="435" mass="48201">KAQRAAKTSTKEGGASQKKEGSTKEKIIRVPDHLKVDDAATQKKAAKKLEGQHGPQRAATERKVGLFRHLQQFERGTSRTQAIQSISMDTVFSNNVAIHPAILKLGLQYVEGVVCGSNARCKQVIRDFTTPPQKEPARDLDNRIKPSISVLAQCRPISVSMGNAIKALKWHINHTPSEMPDSESIKPFGIFGFESLSLGNSSLQISCVLQAKRNLDEVIEDLLQEKIVLAGKAISLTALQKIRDGDVLLVFGCSSLNREILCDAHSKRRQFRVFVVDSRPKLDGRVMLCRLVRHDIKCPYVLINTASYVMQEATKVFLGAHALLANGYVMSRVGTFKISLLAKAYDVPVLVCCETYKFCVRVKTDSFVANELGDPGDLVKTHKNETYLDNWKQCKNLNLLKLVYDATPDFFSHGDYLSIPMGIEGGGGERTQRSS</sequence>
<gene>
    <name evidence="12" type="primary">LOC106172507</name>
</gene>
<keyword evidence="5" id="KW-0648">Protein biosynthesis</keyword>
<feature type="non-terminal residue" evidence="12">
    <location>
        <position position="1"/>
    </location>
</feature>
<protein>
    <recommendedName>
        <fullName evidence="6">Translation initiation factor eIF2B subunit delta</fullName>
    </recommendedName>
    <alternativeName>
        <fullName evidence="7">eIF2B GDP-GTP exchange factor subunit delta</fullName>
    </alternativeName>
</protein>
<reference evidence="12" key="1">
    <citation type="submission" date="2025-08" db="UniProtKB">
        <authorList>
            <consortium name="RefSeq"/>
        </authorList>
    </citation>
    <scope>IDENTIFICATION</scope>
    <source>
        <tissue evidence="12">Gonads</tissue>
    </source>
</reference>
<dbReference type="InParanoid" id="A0A2R2MP70"/>
<evidence type="ECO:0000256" key="10">
    <source>
        <dbReference type="SAM" id="MobiDB-lite"/>
    </source>
</evidence>
<name>A0A2R2MP70_LINAN</name>
<comment type="similarity">
    <text evidence="2 9">Belongs to the eIF-2B alpha/beta/delta subunits family.</text>
</comment>
<evidence type="ECO:0000256" key="3">
    <source>
        <dbReference type="ARBA" id="ARBA00022490"/>
    </source>
</evidence>
<dbReference type="Proteomes" id="UP000085678">
    <property type="component" value="Unplaced"/>
</dbReference>
<evidence type="ECO:0000256" key="7">
    <source>
        <dbReference type="ARBA" id="ARBA00044356"/>
    </source>
</evidence>
<evidence type="ECO:0000313" key="11">
    <source>
        <dbReference type="Proteomes" id="UP000085678"/>
    </source>
</evidence>
<evidence type="ECO:0000256" key="2">
    <source>
        <dbReference type="ARBA" id="ARBA00007251"/>
    </source>
</evidence>
<dbReference type="InterPro" id="IPR037171">
    <property type="entry name" value="NagB/RpiA_transferase-like"/>
</dbReference>
<evidence type="ECO:0000256" key="4">
    <source>
        <dbReference type="ARBA" id="ARBA00022540"/>
    </source>
</evidence>
<evidence type="ECO:0000256" key="5">
    <source>
        <dbReference type="ARBA" id="ARBA00022917"/>
    </source>
</evidence>
<dbReference type="PANTHER" id="PTHR10233:SF14">
    <property type="entry name" value="TRANSLATION INITIATION FACTOR EIF-2B SUBUNIT DELTA"/>
    <property type="match status" value="1"/>
</dbReference>
<dbReference type="KEGG" id="lak:106172507"/>
<keyword evidence="11" id="KW-1185">Reference proteome</keyword>
<feature type="region of interest" description="Disordered" evidence="10">
    <location>
        <begin position="1"/>
        <end position="61"/>
    </location>
</feature>
<evidence type="ECO:0000256" key="8">
    <source>
        <dbReference type="ARBA" id="ARBA00046432"/>
    </source>
</evidence>
<evidence type="ECO:0000256" key="1">
    <source>
        <dbReference type="ARBA" id="ARBA00004514"/>
    </source>
</evidence>
<dbReference type="OrthoDB" id="10254737at2759"/>
<dbReference type="FunCoup" id="A0A2R2MP70">
    <property type="interactions" value="2578"/>
</dbReference>
<accession>A0A2R2MP70</accession>
<dbReference type="GO" id="GO:0005829">
    <property type="term" value="C:cytosol"/>
    <property type="evidence" value="ECO:0007669"/>
    <property type="project" value="UniProtKB-SubCell"/>
</dbReference>
<dbReference type="Gene3D" id="3.40.50.10470">
    <property type="entry name" value="Translation initiation factor eif-2b, domain 2"/>
    <property type="match status" value="1"/>
</dbReference>
<comment type="subunit">
    <text evidence="8">Component of the translation initiation factor 2B (eIF2B) complex which is a heterodecamer of two sets of five different subunits: alpha, beta, gamma, delta and epsilon. Subunits alpha, beta and delta comprise a regulatory subcomplex and subunits epsilon and gamma comprise a catalytic subcomplex. Within the complex, the hexameric regulatory complex resides at the center, with the two heterodimeric catalytic subcomplexes bound on opposite sides.</text>
</comment>
<feature type="compositionally biased region" description="Basic and acidic residues" evidence="10">
    <location>
        <begin position="17"/>
        <end position="51"/>
    </location>
</feature>
<dbReference type="InterPro" id="IPR000649">
    <property type="entry name" value="IF-2B-related"/>
</dbReference>
<proteinExistence type="inferred from homology"/>
<dbReference type="SUPFAM" id="SSF100950">
    <property type="entry name" value="NagB/RpiA/CoA transferase-like"/>
    <property type="match status" value="1"/>
</dbReference>
<dbReference type="GeneID" id="106172507"/>
<keyword evidence="4" id="KW-0396">Initiation factor</keyword>
<comment type="subcellular location">
    <subcellularLocation>
        <location evidence="1">Cytoplasm</location>
        <location evidence="1">Cytosol</location>
    </subcellularLocation>
</comment>
<evidence type="ECO:0000256" key="6">
    <source>
        <dbReference type="ARBA" id="ARBA00044147"/>
    </source>
</evidence>
<dbReference type="AlphaFoldDB" id="A0A2R2MP70"/>
<keyword evidence="3" id="KW-0963">Cytoplasm</keyword>
<dbReference type="Pfam" id="PF01008">
    <property type="entry name" value="IF-2B"/>
    <property type="match status" value="1"/>
</dbReference>
<dbReference type="GO" id="GO:0003743">
    <property type="term" value="F:translation initiation factor activity"/>
    <property type="evidence" value="ECO:0007669"/>
    <property type="project" value="UniProtKB-KW"/>
</dbReference>
<dbReference type="PANTHER" id="PTHR10233">
    <property type="entry name" value="TRANSLATION INITIATION FACTOR EIF-2B"/>
    <property type="match status" value="1"/>
</dbReference>
<dbReference type="InterPro" id="IPR042529">
    <property type="entry name" value="IF_2B-like_C"/>
</dbReference>
<organism evidence="11 12">
    <name type="scientific">Lingula anatina</name>
    <name type="common">Brachiopod</name>
    <name type="synonym">Lingula unguis</name>
    <dbReference type="NCBI Taxonomy" id="7574"/>
    <lineage>
        <taxon>Eukaryota</taxon>
        <taxon>Metazoa</taxon>
        <taxon>Spiralia</taxon>
        <taxon>Lophotrochozoa</taxon>
        <taxon>Brachiopoda</taxon>
        <taxon>Linguliformea</taxon>
        <taxon>Lingulata</taxon>
        <taxon>Lingulida</taxon>
        <taxon>Linguloidea</taxon>
        <taxon>Lingulidae</taxon>
        <taxon>Lingula</taxon>
    </lineage>
</organism>
<evidence type="ECO:0000313" key="12">
    <source>
        <dbReference type="RefSeq" id="XP_023932031.1"/>
    </source>
</evidence>
<dbReference type="RefSeq" id="XP_023932031.1">
    <property type="nucleotide sequence ID" value="XM_024076263.1"/>
</dbReference>
<evidence type="ECO:0000256" key="9">
    <source>
        <dbReference type="RuleBase" id="RU003814"/>
    </source>
</evidence>